<name>A0A5C6AA55_9BACT</name>
<dbReference type="RefSeq" id="WP_146445864.1">
    <property type="nucleotide sequence ID" value="NZ_SJPR01000004.1"/>
</dbReference>
<dbReference type="AlphaFoldDB" id="A0A5C6AA55"/>
<gene>
    <name evidence="2" type="ORF">Pla108_31570</name>
</gene>
<dbReference type="EMBL" id="SJPR01000004">
    <property type="protein sequence ID" value="TWT96075.1"/>
    <property type="molecule type" value="Genomic_DNA"/>
</dbReference>
<evidence type="ECO:0000313" key="2">
    <source>
        <dbReference type="EMBL" id="TWT96075.1"/>
    </source>
</evidence>
<organism evidence="2 3">
    <name type="scientific">Botrimarina colliarenosi</name>
    <dbReference type="NCBI Taxonomy" id="2528001"/>
    <lineage>
        <taxon>Bacteria</taxon>
        <taxon>Pseudomonadati</taxon>
        <taxon>Planctomycetota</taxon>
        <taxon>Planctomycetia</taxon>
        <taxon>Pirellulales</taxon>
        <taxon>Lacipirellulaceae</taxon>
        <taxon>Botrimarina</taxon>
    </lineage>
</organism>
<feature type="transmembrane region" description="Helical" evidence="1">
    <location>
        <begin position="161"/>
        <end position="186"/>
    </location>
</feature>
<evidence type="ECO:0000313" key="3">
    <source>
        <dbReference type="Proteomes" id="UP000317421"/>
    </source>
</evidence>
<dbReference type="Proteomes" id="UP000317421">
    <property type="component" value="Unassembled WGS sequence"/>
</dbReference>
<evidence type="ECO:0008006" key="4">
    <source>
        <dbReference type="Google" id="ProtNLM"/>
    </source>
</evidence>
<accession>A0A5C6AA55</accession>
<reference evidence="2 3" key="1">
    <citation type="submission" date="2019-02" db="EMBL/GenBank/DDBJ databases">
        <title>Deep-cultivation of Planctomycetes and their phenomic and genomic characterization uncovers novel biology.</title>
        <authorList>
            <person name="Wiegand S."/>
            <person name="Jogler M."/>
            <person name="Boedeker C."/>
            <person name="Pinto D."/>
            <person name="Vollmers J."/>
            <person name="Rivas-Marin E."/>
            <person name="Kohn T."/>
            <person name="Peeters S.H."/>
            <person name="Heuer A."/>
            <person name="Rast P."/>
            <person name="Oberbeckmann S."/>
            <person name="Bunk B."/>
            <person name="Jeske O."/>
            <person name="Meyerdierks A."/>
            <person name="Storesund J.E."/>
            <person name="Kallscheuer N."/>
            <person name="Luecker S."/>
            <person name="Lage O.M."/>
            <person name="Pohl T."/>
            <person name="Merkel B.J."/>
            <person name="Hornburger P."/>
            <person name="Mueller R.-W."/>
            <person name="Bruemmer F."/>
            <person name="Labrenz M."/>
            <person name="Spormann A.M."/>
            <person name="Op Den Camp H."/>
            <person name="Overmann J."/>
            <person name="Amann R."/>
            <person name="Jetten M.S.M."/>
            <person name="Mascher T."/>
            <person name="Medema M.H."/>
            <person name="Devos D.P."/>
            <person name="Kaster A.-K."/>
            <person name="Ovreas L."/>
            <person name="Rohde M."/>
            <person name="Galperin M.Y."/>
            <person name="Jogler C."/>
        </authorList>
    </citation>
    <scope>NUCLEOTIDE SEQUENCE [LARGE SCALE GENOMIC DNA]</scope>
    <source>
        <strain evidence="2 3">Pla108</strain>
    </source>
</reference>
<protein>
    <recommendedName>
        <fullName evidence="4">FHA domain-containing protein</fullName>
    </recommendedName>
</protein>
<keyword evidence="1" id="KW-0812">Transmembrane</keyword>
<sequence>MATRPNTSNHDAGRGNPVRTAAPLLVRFFGGGDEMRGVNGDYFTVGDSGDEDVTLPTAMRRRESTRLRFSRGAEGWRVTAADDVPLYVNQRRVVGLTAIESGDVVRMAPGAPGLQFLMRRQDATLARLATRNATRRTAPPAAKLPSTIEASADAAATRPAFAFSLTLPVILGLVAVVLGASLLGYLAGQMRTAPAVTTPSVNDAPAAESNE</sequence>
<proteinExistence type="predicted"/>
<keyword evidence="1" id="KW-0472">Membrane</keyword>
<keyword evidence="1" id="KW-1133">Transmembrane helix</keyword>
<dbReference type="OrthoDB" id="9978769at2"/>
<comment type="caution">
    <text evidence="2">The sequence shown here is derived from an EMBL/GenBank/DDBJ whole genome shotgun (WGS) entry which is preliminary data.</text>
</comment>
<evidence type="ECO:0000256" key="1">
    <source>
        <dbReference type="SAM" id="Phobius"/>
    </source>
</evidence>
<keyword evidence="3" id="KW-1185">Reference proteome</keyword>